<accession>A0ACC2HPN8</accession>
<keyword evidence="2" id="KW-1185">Reference proteome</keyword>
<evidence type="ECO:0000313" key="1">
    <source>
        <dbReference type="EMBL" id="KAJ8104936.1"/>
    </source>
</evidence>
<dbReference type="Proteomes" id="UP001153331">
    <property type="component" value="Unassembled WGS sequence"/>
</dbReference>
<evidence type="ECO:0000313" key="2">
    <source>
        <dbReference type="Proteomes" id="UP001153331"/>
    </source>
</evidence>
<dbReference type="EMBL" id="JAPHNI010001730">
    <property type="protein sequence ID" value="KAJ8104936.1"/>
    <property type="molecule type" value="Genomic_DNA"/>
</dbReference>
<name>A0ACC2HPN8_9PLEO</name>
<sequence length="143" mass="15830">MKQERSEALAEAAFLTKRCDDLRADLKTARSSKPHLQKADPSSDDATAVIPIKLKIASADFLKLSAVFTTYQASITGEMQRWYNDWKPKDPFLPFCGSAHAKEKSRKRKIAVILDMLYADMGEFVDGQLHAGAEQVGSGKTLP</sequence>
<organism evidence="1 2">
    <name type="scientific">Boeremia exigua</name>
    <dbReference type="NCBI Taxonomy" id="749465"/>
    <lineage>
        <taxon>Eukaryota</taxon>
        <taxon>Fungi</taxon>
        <taxon>Dikarya</taxon>
        <taxon>Ascomycota</taxon>
        <taxon>Pezizomycotina</taxon>
        <taxon>Dothideomycetes</taxon>
        <taxon>Pleosporomycetidae</taxon>
        <taxon>Pleosporales</taxon>
        <taxon>Pleosporineae</taxon>
        <taxon>Didymellaceae</taxon>
        <taxon>Boeremia</taxon>
    </lineage>
</organism>
<gene>
    <name evidence="1" type="ORF">OPT61_g10483</name>
</gene>
<proteinExistence type="predicted"/>
<comment type="caution">
    <text evidence="1">The sequence shown here is derived from an EMBL/GenBank/DDBJ whole genome shotgun (WGS) entry which is preliminary data.</text>
</comment>
<reference evidence="1" key="1">
    <citation type="submission" date="2022-11" db="EMBL/GenBank/DDBJ databases">
        <title>Genome Sequence of Boeremia exigua.</title>
        <authorList>
            <person name="Buettner E."/>
        </authorList>
    </citation>
    <scope>NUCLEOTIDE SEQUENCE</scope>
    <source>
        <strain evidence="1">CU02</strain>
    </source>
</reference>
<protein>
    <submittedName>
        <fullName evidence="1">Uncharacterized protein</fullName>
    </submittedName>
</protein>